<evidence type="ECO:0000256" key="3">
    <source>
        <dbReference type="ARBA" id="ARBA00023054"/>
    </source>
</evidence>
<comment type="subcellular location">
    <subcellularLocation>
        <location evidence="1">Nucleus</location>
    </subcellularLocation>
</comment>
<dbReference type="InterPro" id="IPR044823">
    <property type="entry name" value="ASIL1/2-like"/>
</dbReference>
<dbReference type="PANTHER" id="PTHR31307">
    <property type="entry name" value="TRIHELIX TRANSCRIPTION FACTOR ASIL2"/>
    <property type="match status" value="1"/>
</dbReference>
<feature type="region of interest" description="Disordered" evidence="7">
    <location>
        <begin position="183"/>
        <end position="223"/>
    </location>
</feature>
<organism evidence="9 10">
    <name type="scientific">Zingiber officinale</name>
    <name type="common">Ginger</name>
    <name type="synonym">Amomum zingiber</name>
    <dbReference type="NCBI Taxonomy" id="94328"/>
    <lineage>
        <taxon>Eukaryota</taxon>
        <taxon>Viridiplantae</taxon>
        <taxon>Streptophyta</taxon>
        <taxon>Embryophyta</taxon>
        <taxon>Tracheophyta</taxon>
        <taxon>Spermatophyta</taxon>
        <taxon>Magnoliopsida</taxon>
        <taxon>Liliopsida</taxon>
        <taxon>Zingiberales</taxon>
        <taxon>Zingiberaceae</taxon>
        <taxon>Zingiber</taxon>
    </lineage>
</organism>
<dbReference type="PROSITE" id="PS50811">
    <property type="entry name" value="WRKY"/>
    <property type="match status" value="1"/>
</dbReference>
<dbReference type="InterPro" id="IPR003657">
    <property type="entry name" value="WRKY_dom"/>
</dbReference>
<dbReference type="SUPFAM" id="SSF118290">
    <property type="entry name" value="WRKY DNA-binding domain"/>
    <property type="match status" value="1"/>
</dbReference>
<dbReference type="Pfam" id="PF03106">
    <property type="entry name" value="WRKY"/>
    <property type="match status" value="1"/>
</dbReference>
<keyword evidence="5" id="KW-0804">Transcription</keyword>
<feature type="region of interest" description="Disordered" evidence="7">
    <location>
        <begin position="115"/>
        <end position="160"/>
    </location>
</feature>
<dbReference type="Pfam" id="PF13837">
    <property type="entry name" value="Myb_DNA-bind_4"/>
    <property type="match status" value="1"/>
</dbReference>
<gene>
    <name evidence="9" type="ORF">ZIOFF_031213</name>
</gene>
<dbReference type="PANTHER" id="PTHR31307:SF16">
    <property type="entry name" value="OS05G0560600 PROTEIN"/>
    <property type="match status" value="1"/>
</dbReference>
<protein>
    <recommendedName>
        <fullName evidence="8">WRKY domain-containing protein</fullName>
    </recommendedName>
</protein>
<proteinExistence type="predicted"/>
<feature type="compositionally biased region" description="Acidic residues" evidence="7">
    <location>
        <begin position="185"/>
        <end position="200"/>
    </location>
</feature>
<keyword evidence="6" id="KW-0539">Nucleus</keyword>
<feature type="domain" description="WRKY" evidence="8">
    <location>
        <begin position="521"/>
        <end position="587"/>
    </location>
</feature>
<keyword evidence="2" id="KW-0805">Transcription regulation</keyword>
<comment type="caution">
    <text evidence="9">The sequence shown here is derived from an EMBL/GenBank/DDBJ whole genome shotgun (WGS) entry which is preliminary data.</text>
</comment>
<evidence type="ECO:0000256" key="2">
    <source>
        <dbReference type="ARBA" id="ARBA00023015"/>
    </source>
</evidence>
<dbReference type="InterPro" id="IPR036576">
    <property type="entry name" value="WRKY_dom_sf"/>
</dbReference>
<dbReference type="Proteomes" id="UP000734854">
    <property type="component" value="Unassembled WGS sequence"/>
</dbReference>
<dbReference type="InterPro" id="IPR044822">
    <property type="entry name" value="Myb_DNA-bind_4"/>
</dbReference>
<dbReference type="AlphaFoldDB" id="A0A8J5GL45"/>
<evidence type="ECO:0000256" key="6">
    <source>
        <dbReference type="ARBA" id="ARBA00023242"/>
    </source>
</evidence>
<evidence type="ECO:0000256" key="1">
    <source>
        <dbReference type="ARBA" id="ARBA00004123"/>
    </source>
</evidence>
<dbReference type="EMBL" id="JACMSC010000009">
    <property type="protein sequence ID" value="KAG6505900.1"/>
    <property type="molecule type" value="Genomic_DNA"/>
</dbReference>
<dbReference type="FunFam" id="1.10.10.60:FF:000104">
    <property type="entry name" value="trihelix transcription factor ASIL2"/>
    <property type="match status" value="1"/>
</dbReference>
<dbReference type="GO" id="GO:0000976">
    <property type="term" value="F:transcription cis-regulatory region binding"/>
    <property type="evidence" value="ECO:0007669"/>
    <property type="project" value="TreeGrafter"/>
</dbReference>
<name>A0A8J5GL45_ZINOF</name>
<sequence length="657" mass="73503">MERRDAAPTRPPNPGPGVPYREDCWSEGETSVLFDAWGDRYIEFNRGNLRQKQWQEVADAVNSRRGAGRRPLRTDVQCKNRIDTLKKKYKVEKSKVADGGESQWPFFSRLDDLIGSALPPSSEKQSMSPPPLAHPMPSHRKGSALPVASAVRPAEPKKKPGVAISAAVDNAFFRRAAAAAAAAAADDDDDDEQEKEDDGSDSLSRSSSRSGRRLKRAREEEGSGVRELAKAIMKFAEIYERVEESKQRQMIELEKQRMEFAKALMFQKVQIIVDSQMHLAKIKRSKRSDTDEAQNHLSLPMSSIAARKAMNLSYWDLFLRPLCNTQQSYHHSSRVGMWPRLANPGTANLVSQHLILLLDVSFIHVLALSADSYVGQRQLGGSSLHSIEALLADSVSMHAPPMDDNNWDLFAVVRAASSFAISDSLSNSKEEAVRVSKDEDDGLFGFCELQDPIEFHRRAFKQQQVISDSQQSRRAERLITRSKLRYRSSHFATLAYRSVTVDAGELDRRKNQQKKVTCQVPADGAQPDLWAWRKYGQKPIKGSPYPRGYYRCSSSKACEAKKQVERSRADPEMLLITYTAEHNHPAPAHRNSLAGTARRKQILPSTISPGQEPANGRDVHFLEGSGNFDDHFYRSTTALTLFDPPAPDDGRSLSSIT</sequence>
<evidence type="ECO:0000256" key="4">
    <source>
        <dbReference type="ARBA" id="ARBA00023125"/>
    </source>
</evidence>
<evidence type="ECO:0000313" key="9">
    <source>
        <dbReference type="EMBL" id="KAG6505900.1"/>
    </source>
</evidence>
<evidence type="ECO:0000313" key="10">
    <source>
        <dbReference type="Proteomes" id="UP000734854"/>
    </source>
</evidence>
<accession>A0A8J5GL45</accession>
<dbReference type="Gene3D" id="1.10.10.60">
    <property type="entry name" value="Homeodomain-like"/>
    <property type="match status" value="1"/>
</dbReference>
<keyword evidence="10" id="KW-1185">Reference proteome</keyword>
<dbReference type="GO" id="GO:0005634">
    <property type="term" value="C:nucleus"/>
    <property type="evidence" value="ECO:0007669"/>
    <property type="project" value="UniProtKB-SubCell"/>
</dbReference>
<evidence type="ECO:0000256" key="7">
    <source>
        <dbReference type="SAM" id="MobiDB-lite"/>
    </source>
</evidence>
<keyword evidence="3" id="KW-0175">Coiled coil</keyword>
<dbReference type="Gene3D" id="2.20.25.80">
    <property type="entry name" value="WRKY domain"/>
    <property type="match status" value="1"/>
</dbReference>
<dbReference type="SMART" id="SM00774">
    <property type="entry name" value="WRKY"/>
    <property type="match status" value="1"/>
</dbReference>
<feature type="region of interest" description="Disordered" evidence="7">
    <location>
        <begin position="1"/>
        <end position="22"/>
    </location>
</feature>
<keyword evidence="4" id="KW-0238">DNA-binding</keyword>
<evidence type="ECO:0000256" key="5">
    <source>
        <dbReference type="ARBA" id="ARBA00023163"/>
    </source>
</evidence>
<dbReference type="GO" id="GO:0003700">
    <property type="term" value="F:DNA-binding transcription factor activity"/>
    <property type="evidence" value="ECO:0007669"/>
    <property type="project" value="InterPro"/>
</dbReference>
<evidence type="ECO:0000259" key="8">
    <source>
        <dbReference type="PROSITE" id="PS50811"/>
    </source>
</evidence>
<reference evidence="9 10" key="1">
    <citation type="submission" date="2020-08" db="EMBL/GenBank/DDBJ databases">
        <title>Plant Genome Project.</title>
        <authorList>
            <person name="Zhang R.-G."/>
        </authorList>
    </citation>
    <scope>NUCLEOTIDE SEQUENCE [LARGE SCALE GENOMIC DNA]</scope>
    <source>
        <tissue evidence="9">Rhizome</tissue>
    </source>
</reference>